<name>E3JUM5_PUCGT</name>
<dbReference type="EMBL" id="DS178264">
    <property type="protein sequence ID" value="EFP75750.1"/>
    <property type="molecule type" value="Genomic_DNA"/>
</dbReference>
<organism evidence="1 2">
    <name type="scientific">Puccinia graminis f. sp. tritici (strain CRL 75-36-700-3 / race SCCL)</name>
    <name type="common">Black stem rust fungus</name>
    <dbReference type="NCBI Taxonomy" id="418459"/>
    <lineage>
        <taxon>Eukaryota</taxon>
        <taxon>Fungi</taxon>
        <taxon>Dikarya</taxon>
        <taxon>Basidiomycota</taxon>
        <taxon>Pucciniomycotina</taxon>
        <taxon>Pucciniomycetes</taxon>
        <taxon>Pucciniales</taxon>
        <taxon>Pucciniaceae</taxon>
        <taxon>Puccinia</taxon>
    </lineage>
</organism>
<dbReference type="KEGG" id="pgr:PGTG_01081"/>
<dbReference type="AlphaFoldDB" id="E3JUM5"/>
<evidence type="ECO:0000313" key="2">
    <source>
        <dbReference type="Proteomes" id="UP000008783"/>
    </source>
</evidence>
<dbReference type="OrthoDB" id="10278074at2759"/>
<dbReference type="RefSeq" id="XP_003320169.1">
    <property type="nucleotide sequence ID" value="XM_003320121.1"/>
</dbReference>
<accession>E3JUM5</accession>
<dbReference type="GeneID" id="10543742"/>
<keyword evidence="2" id="KW-1185">Reference proteome</keyword>
<sequence>MSDCRIPLLSLGIKTKLAQPDLETSIAQGSNNSSPTPTSAVPFAFTDHVKRFMQDHLRHILAKGNVDAYTRTMSIVDSAPIRRTPLLLLKAHVQSQDPLFHRDYLPPGYPTDIGASCKVVELMKRLLKSEKGLLRNLLLTNIRAQKDRLISGAVPCLDDLVVCIDRYMAARKQLRAVEVILRSYPSTTRTRLAFLRLYIVDHLIHRDPADNTSHWELVDQQLEYVRGQSKLYRIAYGRVVKAIDWELFGQKRKFEEIPHNDIRVPTEDDVQEQIALMSAGGGSVPLENAFN</sequence>
<evidence type="ECO:0000313" key="1">
    <source>
        <dbReference type="EMBL" id="EFP75750.1"/>
    </source>
</evidence>
<dbReference type="InParanoid" id="E3JUM5"/>
<proteinExistence type="predicted"/>
<gene>
    <name evidence="1" type="ORF">PGTG_01081</name>
</gene>
<reference evidence="2" key="2">
    <citation type="journal article" date="2011" name="Proc. Natl. Acad. Sci. U.S.A.">
        <title>Obligate biotrophy features unraveled by the genomic analysis of rust fungi.</title>
        <authorList>
            <person name="Duplessis S."/>
            <person name="Cuomo C.A."/>
            <person name="Lin Y.-C."/>
            <person name="Aerts A."/>
            <person name="Tisserant E."/>
            <person name="Veneault-Fourrey C."/>
            <person name="Joly D.L."/>
            <person name="Hacquard S."/>
            <person name="Amselem J."/>
            <person name="Cantarel B.L."/>
            <person name="Chiu R."/>
            <person name="Coutinho P.M."/>
            <person name="Feau N."/>
            <person name="Field M."/>
            <person name="Frey P."/>
            <person name="Gelhaye E."/>
            <person name="Goldberg J."/>
            <person name="Grabherr M.G."/>
            <person name="Kodira C.D."/>
            <person name="Kohler A."/>
            <person name="Kuees U."/>
            <person name="Lindquist E.A."/>
            <person name="Lucas S.M."/>
            <person name="Mago R."/>
            <person name="Mauceli E."/>
            <person name="Morin E."/>
            <person name="Murat C."/>
            <person name="Pangilinan J.L."/>
            <person name="Park R."/>
            <person name="Pearson M."/>
            <person name="Quesneville H."/>
            <person name="Rouhier N."/>
            <person name="Sakthikumar S."/>
            <person name="Salamov A.A."/>
            <person name="Schmutz J."/>
            <person name="Selles B."/>
            <person name="Shapiro H."/>
            <person name="Tanguay P."/>
            <person name="Tuskan G.A."/>
            <person name="Henrissat B."/>
            <person name="Van de Peer Y."/>
            <person name="Rouze P."/>
            <person name="Ellis J.G."/>
            <person name="Dodds P.N."/>
            <person name="Schein J.E."/>
            <person name="Zhong S."/>
            <person name="Hamelin R.C."/>
            <person name="Grigoriev I.V."/>
            <person name="Szabo L.J."/>
            <person name="Martin F."/>
        </authorList>
    </citation>
    <scope>NUCLEOTIDE SEQUENCE [LARGE SCALE GENOMIC DNA]</scope>
    <source>
        <strain evidence="2">CRL 75-36-700-3 / race SCCL</strain>
    </source>
</reference>
<reference key="1">
    <citation type="submission" date="2007-01" db="EMBL/GenBank/DDBJ databases">
        <title>The Genome Sequence of Puccinia graminis f. sp. tritici Strain CRL 75-36-700-3.</title>
        <authorList>
            <consortium name="The Broad Institute Genome Sequencing Platform"/>
            <person name="Birren B."/>
            <person name="Lander E."/>
            <person name="Galagan J."/>
            <person name="Nusbaum C."/>
            <person name="Devon K."/>
            <person name="Cuomo C."/>
            <person name="Jaffe D."/>
            <person name="Butler J."/>
            <person name="Alvarez P."/>
            <person name="Gnerre S."/>
            <person name="Grabherr M."/>
            <person name="Mauceli E."/>
            <person name="Brockman W."/>
            <person name="Young S."/>
            <person name="LaButti K."/>
            <person name="Sykes S."/>
            <person name="DeCaprio D."/>
            <person name="Crawford M."/>
            <person name="Koehrsen M."/>
            <person name="Engels R."/>
            <person name="Montgomery P."/>
            <person name="Pearson M."/>
            <person name="Howarth C."/>
            <person name="Larson L."/>
            <person name="White J."/>
            <person name="Zeng Q."/>
            <person name="Kodira C."/>
            <person name="Yandava C."/>
            <person name="Alvarado L."/>
            <person name="O'Leary S."/>
            <person name="Szabo L."/>
            <person name="Dean R."/>
            <person name="Schein J."/>
        </authorList>
    </citation>
    <scope>NUCLEOTIDE SEQUENCE</scope>
    <source>
        <strain>CRL 75-36-700-3</strain>
    </source>
</reference>
<dbReference type="VEuPathDB" id="FungiDB:PGTG_01081"/>
<dbReference type="HOGENOM" id="CLU_045572_1_0_1"/>
<protein>
    <submittedName>
        <fullName evidence="1">Uncharacterized protein</fullName>
    </submittedName>
</protein>
<dbReference type="Proteomes" id="UP000008783">
    <property type="component" value="Unassembled WGS sequence"/>
</dbReference>